<feature type="compositionally biased region" description="Low complexity" evidence="1">
    <location>
        <begin position="49"/>
        <end position="62"/>
    </location>
</feature>
<protein>
    <submittedName>
        <fullName evidence="2">Uncharacterized protein</fullName>
    </submittedName>
</protein>
<evidence type="ECO:0000313" key="2">
    <source>
        <dbReference type="EMBL" id="GMT24581.1"/>
    </source>
</evidence>
<gene>
    <name evidence="2" type="ORF">PFISCL1PPCAC_15878</name>
</gene>
<keyword evidence="3" id="KW-1185">Reference proteome</keyword>
<evidence type="ECO:0000256" key="1">
    <source>
        <dbReference type="SAM" id="MobiDB-lite"/>
    </source>
</evidence>
<comment type="caution">
    <text evidence="2">The sequence shown here is derived from an EMBL/GenBank/DDBJ whole genome shotgun (WGS) entry which is preliminary data.</text>
</comment>
<dbReference type="EMBL" id="BTSY01000004">
    <property type="protein sequence ID" value="GMT24581.1"/>
    <property type="molecule type" value="Genomic_DNA"/>
</dbReference>
<sequence>KMLRCTPTASSKRISKQKSPTLVRSILLNSHSTFNDVNSVLHSMDTIKSKLSSQEQSTLELSTRTRRNG</sequence>
<feature type="region of interest" description="Disordered" evidence="1">
    <location>
        <begin position="49"/>
        <end position="69"/>
    </location>
</feature>
<name>A0AAV5VYE5_9BILA</name>
<organism evidence="2 3">
    <name type="scientific">Pristionchus fissidentatus</name>
    <dbReference type="NCBI Taxonomy" id="1538716"/>
    <lineage>
        <taxon>Eukaryota</taxon>
        <taxon>Metazoa</taxon>
        <taxon>Ecdysozoa</taxon>
        <taxon>Nematoda</taxon>
        <taxon>Chromadorea</taxon>
        <taxon>Rhabditida</taxon>
        <taxon>Rhabditina</taxon>
        <taxon>Diplogasteromorpha</taxon>
        <taxon>Diplogasteroidea</taxon>
        <taxon>Neodiplogasteridae</taxon>
        <taxon>Pristionchus</taxon>
    </lineage>
</organism>
<dbReference type="AlphaFoldDB" id="A0AAV5VYE5"/>
<proteinExistence type="predicted"/>
<dbReference type="Proteomes" id="UP001432322">
    <property type="component" value="Unassembled WGS sequence"/>
</dbReference>
<feature type="non-terminal residue" evidence="2">
    <location>
        <position position="1"/>
    </location>
</feature>
<accession>A0AAV5VYE5</accession>
<evidence type="ECO:0000313" key="3">
    <source>
        <dbReference type="Proteomes" id="UP001432322"/>
    </source>
</evidence>
<reference evidence="2" key="1">
    <citation type="submission" date="2023-10" db="EMBL/GenBank/DDBJ databases">
        <title>Genome assembly of Pristionchus species.</title>
        <authorList>
            <person name="Yoshida K."/>
            <person name="Sommer R.J."/>
        </authorList>
    </citation>
    <scope>NUCLEOTIDE SEQUENCE</scope>
    <source>
        <strain evidence="2">RS5133</strain>
    </source>
</reference>